<evidence type="ECO:0000313" key="1">
    <source>
        <dbReference type="EMBL" id="EFA13189.1"/>
    </source>
</evidence>
<name>D2CFY0_TRICA</name>
<sequence length="141" mass="15983">MPPSAVLRTINFLQRMSSAHLSPHCVVFIINLGRIMVGTSPPLRTIRILKQTPENSSSISDVAASSQPRHRHKIDDGNYFIRHRYFMCIVCTFAARIMELFQIISLFVAKLCQSCCQTHVMGAETEKSTFLDSVFYSDLEN</sequence>
<organism evidence="1 2">
    <name type="scientific">Tribolium castaneum</name>
    <name type="common">Red flour beetle</name>
    <dbReference type="NCBI Taxonomy" id="7070"/>
    <lineage>
        <taxon>Eukaryota</taxon>
        <taxon>Metazoa</taxon>
        <taxon>Ecdysozoa</taxon>
        <taxon>Arthropoda</taxon>
        <taxon>Hexapoda</taxon>
        <taxon>Insecta</taxon>
        <taxon>Pterygota</taxon>
        <taxon>Neoptera</taxon>
        <taxon>Endopterygota</taxon>
        <taxon>Coleoptera</taxon>
        <taxon>Polyphaga</taxon>
        <taxon>Cucujiformia</taxon>
        <taxon>Tenebrionidae</taxon>
        <taxon>Tenebrionidae incertae sedis</taxon>
        <taxon>Tribolium</taxon>
    </lineage>
</organism>
<accession>D2CFY0</accession>
<keyword evidence="2" id="KW-1185">Reference proteome</keyword>
<reference evidence="1 2" key="1">
    <citation type="journal article" date="2008" name="Nature">
        <title>The genome of the model beetle and pest Tribolium castaneum.</title>
        <authorList>
            <consortium name="Tribolium Genome Sequencing Consortium"/>
            <person name="Richards S."/>
            <person name="Gibbs R.A."/>
            <person name="Weinstock G.M."/>
            <person name="Brown S.J."/>
            <person name="Denell R."/>
            <person name="Beeman R.W."/>
            <person name="Gibbs R."/>
            <person name="Beeman R.W."/>
            <person name="Brown S.J."/>
            <person name="Bucher G."/>
            <person name="Friedrich M."/>
            <person name="Grimmelikhuijzen C.J."/>
            <person name="Klingler M."/>
            <person name="Lorenzen M."/>
            <person name="Richards S."/>
            <person name="Roth S."/>
            <person name="Schroder R."/>
            <person name="Tautz D."/>
            <person name="Zdobnov E.M."/>
            <person name="Muzny D."/>
            <person name="Gibbs R.A."/>
            <person name="Weinstock G.M."/>
            <person name="Attaway T."/>
            <person name="Bell S."/>
            <person name="Buhay C.J."/>
            <person name="Chandrabose M.N."/>
            <person name="Chavez D."/>
            <person name="Clerk-Blankenburg K.P."/>
            <person name="Cree A."/>
            <person name="Dao M."/>
            <person name="Davis C."/>
            <person name="Chacko J."/>
            <person name="Dinh H."/>
            <person name="Dugan-Rocha S."/>
            <person name="Fowler G."/>
            <person name="Garner T.T."/>
            <person name="Garnes J."/>
            <person name="Gnirke A."/>
            <person name="Hawes A."/>
            <person name="Hernandez J."/>
            <person name="Hines S."/>
            <person name="Holder M."/>
            <person name="Hume J."/>
            <person name="Jhangiani S.N."/>
            <person name="Joshi V."/>
            <person name="Khan Z.M."/>
            <person name="Jackson L."/>
            <person name="Kovar C."/>
            <person name="Kowis A."/>
            <person name="Lee S."/>
            <person name="Lewis L.R."/>
            <person name="Margolis J."/>
            <person name="Morgan M."/>
            <person name="Nazareth L.V."/>
            <person name="Nguyen N."/>
            <person name="Okwuonu G."/>
            <person name="Parker D."/>
            <person name="Richards S."/>
            <person name="Ruiz S.J."/>
            <person name="Santibanez J."/>
            <person name="Savard J."/>
            <person name="Scherer S.E."/>
            <person name="Schneider B."/>
            <person name="Sodergren E."/>
            <person name="Tautz D."/>
            <person name="Vattahil S."/>
            <person name="Villasana D."/>
            <person name="White C.S."/>
            <person name="Wright R."/>
            <person name="Park Y."/>
            <person name="Beeman R.W."/>
            <person name="Lord J."/>
            <person name="Oppert B."/>
            <person name="Lorenzen M."/>
            <person name="Brown S."/>
            <person name="Wang L."/>
            <person name="Savard J."/>
            <person name="Tautz D."/>
            <person name="Richards S."/>
            <person name="Weinstock G."/>
            <person name="Gibbs R.A."/>
            <person name="Liu Y."/>
            <person name="Worley K."/>
            <person name="Weinstock G."/>
            <person name="Elsik C.G."/>
            <person name="Reese J.T."/>
            <person name="Elhaik E."/>
            <person name="Landan G."/>
            <person name="Graur D."/>
            <person name="Arensburger P."/>
            <person name="Atkinson P."/>
            <person name="Beeman R.W."/>
            <person name="Beidler J."/>
            <person name="Brown S.J."/>
            <person name="Demuth J.P."/>
            <person name="Drury D.W."/>
            <person name="Du Y.Z."/>
            <person name="Fujiwara H."/>
            <person name="Lorenzen M."/>
            <person name="Maselli V."/>
            <person name="Osanai M."/>
            <person name="Park Y."/>
            <person name="Robertson H.M."/>
            <person name="Tu Z."/>
            <person name="Wang J.J."/>
            <person name="Wang S."/>
            <person name="Richards S."/>
            <person name="Song H."/>
            <person name="Zhang L."/>
            <person name="Sodergren E."/>
            <person name="Werner D."/>
            <person name="Stanke M."/>
            <person name="Morgenstern B."/>
            <person name="Solovyev V."/>
            <person name="Kosarev P."/>
            <person name="Brown G."/>
            <person name="Chen H.C."/>
            <person name="Ermolaeva O."/>
            <person name="Hlavina W."/>
            <person name="Kapustin Y."/>
            <person name="Kiryutin B."/>
            <person name="Kitts P."/>
            <person name="Maglott D."/>
            <person name="Pruitt K."/>
            <person name="Sapojnikov V."/>
            <person name="Souvorov A."/>
            <person name="Mackey A.J."/>
            <person name="Waterhouse R.M."/>
            <person name="Wyder S."/>
            <person name="Zdobnov E.M."/>
            <person name="Zdobnov E.M."/>
            <person name="Wyder S."/>
            <person name="Kriventseva E.V."/>
            <person name="Kadowaki T."/>
            <person name="Bork P."/>
            <person name="Aranda M."/>
            <person name="Bao R."/>
            <person name="Beermann A."/>
            <person name="Berns N."/>
            <person name="Bolognesi R."/>
            <person name="Bonneton F."/>
            <person name="Bopp D."/>
            <person name="Brown S.J."/>
            <person name="Bucher G."/>
            <person name="Butts T."/>
            <person name="Chaumot A."/>
            <person name="Denell R.E."/>
            <person name="Ferrier D.E."/>
            <person name="Friedrich M."/>
            <person name="Gordon C.M."/>
            <person name="Jindra M."/>
            <person name="Klingler M."/>
            <person name="Lan Q."/>
            <person name="Lattorff H.M."/>
            <person name="Laudet V."/>
            <person name="von Levetsow C."/>
            <person name="Liu Z."/>
            <person name="Lutz R."/>
            <person name="Lynch J.A."/>
            <person name="da Fonseca R.N."/>
            <person name="Posnien N."/>
            <person name="Reuter R."/>
            <person name="Roth S."/>
            <person name="Savard J."/>
            <person name="Schinko J.B."/>
            <person name="Schmitt C."/>
            <person name="Schoppmeier M."/>
            <person name="Schroder R."/>
            <person name="Shippy T.D."/>
            <person name="Simonnet F."/>
            <person name="Marques-Souza H."/>
            <person name="Tautz D."/>
            <person name="Tomoyasu Y."/>
            <person name="Trauner J."/>
            <person name="Van der Zee M."/>
            <person name="Vervoort M."/>
            <person name="Wittkopp N."/>
            <person name="Wimmer E.A."/>
            <person name="Yang X."/>
            <person name="Jones A.K."/>
            <person name="Sattelle D.B."/>
            <person name="Ebert P.R."/>
            <person name="Nelson D."/>
            <person name="Scott J.G."/>
            <person name="Beeman R.W."/>
            <person name="Muthukrishnan S."/>
            <person name="Kramer K.J."/>
            <person name="Arakane Y."/>
            <person name="Beeman R.W."/>
            <person name="Zhu Q."/>
            <person name="Hogenkamp D."/>
            <person name="Dixit R."/>
            <person name="Oppert B."/>
            <person name="Jiang H."/>
            <person name="Zou Z."/>
            <person name="Marshall J."/>
            <person name="Elpidina E."/>
            <person name="Vinokurov K."/>
            <person name="Oppert C."/>
            <person name="Zou Z."/>
            <person name="Evans J."/>
            <person name="Lu Z."/>
            <person name="Zhao P."/>
            <person name="Sumathipala N."/>
            <person name="Altincicek B."/>
            <person name="Vilcinskas A."/>
            <person name="Williams M."/>
            <person name="Hultmark D."/>
            <person name="Hetru C."/>
            <person name="Jiang H."/>
            <person name="Grimmelikhuijzen C.J."/>
            <person name="Hauser F."/>
            <person name="Cazzamali G."/>
            <person name="Williamson M."/>
            <person name="Park Y."/>
            <person name="Li B."/>
            <person name="Tanaka Y."/>
            <person name="Predel R."/>
            <person name="Neupert S."/>
            <person name="Schachtner J."/>
            <person name="Verleyen P."/>
            <person name="Raible F."/>
            <person name="Bork P."/>
            <person name="Friedrich M."/>
            <person name="Walden K.K."/>
            <person name="Robertson H.M."/>
            <person name="Angeli S."/>
            <person name="Foret S."/>
            <person name="Bucher G."/>
            <person name="Schuetz S."/>
            <person name="Maleszka R."/>
            <person name="Wimmer E.A."/>
            <person name="Beeman R.W."/>
            <person name="Lorenzen M."/>
            <person name="Tomoyasu Y."/>
            <person name="Miller S.C."/>
            <person name="Grossmann D."/>
            <person name="Bucher G."/>
        </authorList>
    </citation>
    <scope>NUCLEOTIDE SEQUENCE [LARGE SCALE GENOMIC DNA]</scope>
    <source>
        <strain evidence="1 2">Georgia GA2</strain>
    </source>
</reference>
<reference evidence="1 2" key="2">
    <citation type="journal article" date="2010" name="Nucleic Acids Res.">
        <title>BeetleBase in 2010: revisions to provide comprehensive genomic information for Tribolium castaneum.</title>
        <authorList>
            <person name="Kim H.S."/>
            <person name="Murphy T."/>
            <person name="Xia J."/>
            <person name="Caragea D."/>
            <person name="Park Y."/>
            <person name="Beeman R.W."/>
            <person name="Lorenzen M.D."/>
            <person name="Butcher S."/>
            <person name="Manak J.R."/>
            <person name="Brown S.J."/>
        </authorList>
    </citation>
    <scope>GENOME REANNOTATION</scope>
    <source>
        <strain evidence="1 2">Georgia GA2</strain>
    </source>
</reference>
<dbReference type="InParanoid" id="D2CFY0"/>
<dbReference type="AlphaFoldDB" id="D2CFY0"/>
<protein>
    <submittedName>
        <fullName evidence="1">Uncharacterized protein</fullName>
    </submittedName>
</protein>
<dbReference type="Proteomes" id="UP000007266">
    <property type="component" value="Linkage group 3"/>
</dbReference>
<proteinExistence type="predicted"/>
<dbReference type="HOGENOM" id="CLU_1827829_0_0_1"/>
<gene>
    <name evidence="1" type="primary">GLEAN_16389</name>
    <name evidence="1" type="ORF">TcasGA2_TC016389</name>
</gene>
<dbReference type="EMBL" id="KQ971334">
    <property type="protein sequence ID" value="EFA13189.1"/>
    <property type="molecule type" value="Genomic_DNA"/>
</dbReference>
<evidence type="ECO:0000313" key="2">
    <source>
        <dbReference type="Proteomes" id="UP000007266"/>
    </source>
</evidence>